<accession>A0A938Y5B2</accession>
<gene>
    <name evidence="1" type="ORF">JK386_06340</name>
</gene>
<dbReference type="Proteomes" id="UP000663791">
    <property type="component" value="Unassembled WGS sequence"/>
</dbReference>
<protein>
    <submittedName>
        <fullName evidence="1">Uncharacterized protein</fullName>
    </submittedName>
</protein>
<dbReference type="AlphaFoldDB" id="A0A938Y5B2"/>
<comment type="caution">
    <text evidence="1">The sequence shown here is derived from an EMBL/GenBank/DDBJ whole genome shotgun (WGS) entry which is preliminary data.</text>
</comment>
<sequence>MTGRVAFTDLVDWVEGRCQPQRAATVERAVATDEELARSVAWIRDFLQDAGAMPLQQPPAGLTERLYALFDGAHQGVDPEGWSELTVLHDSRRAAVAGVRSAPALDSAQLAIEGGPGRFVLEISRAGADTVDVQGLFRPSPAAGADDGVDLTFLEHGVLRRAARAGRDGRFEVRAVPCEVDELRVRAGAERARIRLDLTLG</sequence>
<dbReference type="EMBL" id="JAERTX010000005">
    <property type="protein sequence ID" value="MBM9459515.1"/>
    <property type="molecule type" value="Genomic_DNA"/>
</dbReference>
<evidence type="ECO:0000313" key="1">
    <source>
        <dbReference type="EMBL" id="MBM9459515.1"/>
    </source>
</evidence>
<name>A0A938Y5B2_9ACTN</name>
<proteinExistence type="predicted"/>
<reference evidence="1" key="1">
    <citation type="submission" date="2021-01" db="EMBL/GenBank/DDBJ databases">
        <title>Novel species in genus Nocardioides.</title>
        <authorList>
            <person name="Zhang G."/>
        </authorList>
    </citation>
    <scope>NUCLEOTIDE SEQUENCE</scope>
    <source>
        <strain evidence="1">Zg-536</strain>
    </source>
</reference>
<organism evidence="1 2">
    <name type="scientific">Nocardioides faecalis</name>
    <dbReference type="NCBI Taxonomy" id="2803858"/>
    <lineage>
        <taxon>Bacteria</taxon>
        <taxon>Bacillati</taxon>
        <taxon>Actinomycetota</taxon>
        <taxon>Actinomycetes</taxon>
        <taxon>Propionibacteriales</taxon>
        <taxon>Nocardioidaceae</taxon>
        <taxon>Nocardioides</taxon>
    </lineage>
</organism>
<evidence type="ECO:0000313" key="2">
    <source>
        <dbReference type="Proteomes" id="UP000663791"/>
    </source>
</evidence>
<keyword evidence="2" id="KW-1185">Reference proteome</keyword>
<dbReference type="RefSeq" id="WP_205290836.1">
    <property type="nucleotide sequence ID" value="NZ_CP074406.1"/>
</dbReference>